<dbReference type="CDD" id="cd16936">
    <property type="entry name" value="HATPase_RsbW-like"/>
    <property type="match status" value="1"/>
</dbReference>
<reference evidence="2" key="1">
    <citation type="submission" date="2018-06" db="EMBL/GenBank/DDBJ databases">
        <authorList>
            <person name="Zhirakovskaya E."/>
        </authorList>
    </citation>
    <scope>NUCLEOTIDE SEQUENCE</scope>
</reference>
<feature type="domain" description="Histidine kinase/HSP90-like ATPase" evidence="1">
    <location>
        <begin position="224"/>
        <end position="344"/>
    </location>
</feature>
<dbReference type="InterPro" id="IPR036890">
    <property type="entry name" value="HATPase_C_sf"/>
</dbReference>
<name>A0A3B0REQ1_9ZZZZ</name>
<protein>
    <recommendedName>
        <fullName evidence="1">Histidine kinase/HSP90-like ATPase domain-containing protein</fullName>
    </recommendedName>
</protein>
<dbReference type="Pfam" id="PF13581">
    <property type="entry name" value="HATPase_c_2"/>
    <property type="match status" value="1"/>
</dbReference>
<dbReference type="SUPFAM" id="SSF55874">
    <property type="entry name" value="ATPase domain of HSP90 chaperone/DNA topoisomerase II/histidine kinase"/>
    <property type="match status" value="1"/>
</dbReference>
<proteinExistence type="predicted"/>
<evidence type="ECO:0000313" key="2">
    <source>
        <dbReference type="EMBL" id="VAV90187.1"/>
    </source>
</evidence>
<dbReference type="AlphaFoldDB" id="A0A3B0REQ1"/>
<evidence type="ECO:0000259" key="1">
    <source>
        <dbReference type="Pfam" id="PF13581"/>
    </source>
</evidence>
<sequence>MFLKSGKILRELWELPTDFSRTAGQINKVETIDILLFCRRVFPVSKKPIWKKQKYNIMTLLVIHNPKAPRPDITKALHNCNCAYMETDGLDNAHEFLMEKPGAIHAIVVNYGEVIADKSFLKKLAENESSRDIPLILTLNDGELEKIQPFRHTASYHWLEGSFSENTLYSLVLGAENEYSQRRALRREIHSRESVIGAITRGTFRIKTFEQAEALTTMLSLACPDPDRVAFGLFELLANGIEHGNLEISHEEKGRLMEQDRHREEIRHRLSSPEYGDRYVEITFERESNLVSFKIEDQGPGFDYHDYQDRTLTTNTTHHGRGIALARATSFDYLEFLGNGNKVLAITKFTP</sequence>
<organism evidence="2">
    <name type="scientific">hydrothermal vent metagenome</name>
    <dbReference type="NCBI Taxonomy" id="652676"/>
    <lineage>
        <taxon>unclassified sequences</taxon>
        <taxon>metagenomes</taxon>
        <taxon>ecological metagenomes</taxon>
    </lineage>
</organism>
<gene>
    <name evidence="2" type="ORF">MNBD_ALPHA01-1948</name>
</gene>
<accession>A0A3B0REQ1</accession>
<dbReference type="EMBL" id="UOEJ01000006">
    <property type="protein sequence ID" value="VAV90187.1"/>
    <property type="molecule type" value="Genomic_DNA"/>
</dbReference>
<dbReference type="Gene3D" id="3.30.565.10">
    <property type="entry name" value="Histidine kinase-like ATPase, C-terminal domain"/>
    <property type="match status" value="1"/>
</dbReference>
<dbReference type="InterPro" id="IPR003594">
    <property type="entry name" value="HATPase_dom"/>
</dbReference>